<protein>
    <submittedName>
        <fullName evidence="2">Uncharacterized protein</fullName>
    </submittedName>
</protein>
<dbReference type="GeneID" id="85456437"/>
<sequence>MVPARPNERLPAAGTCQAARKGPLSPCAAAADAATEERTSIPPSRRAKKRPNVSSAAASRFRDGPACEVWHTFVPLCLGLMRVEEGRGDIICCPNIVAGLGLRTPRTALQECTPETDSRMAIAILCDAVVYSSLHFSLRRHTDLVDVLDRRRVPDEIRHATRRKGDPGVKT</sequence>
<organism evidence="2 3">
    <name type="scientific">Colletotrichum godetiae</name>
    <dbReference type="NCBI Taxonomy" id="1209918"/>
    <lineage>
        <taxon>Eukaryota</taxon>
        <taxon>Fungi</taxon>
        <taxon>Dikarya</taxon>
        <taxon>Ascomycota</taxon>
        <taxon>Pezizomycotina</taxon>
        <taxon>Sordariomycetes</taxon>
        <taxon>Hypocreomycetidae</taxon>
        <taxon>Glomerellales</taxon>
        <taxon>Glomerellaceae</taxon>
        <taxon>Colletotrichum</taxon>
        <taxon>Colletotrichum acutatum species complex</taxon>
    </lineage>
</organism>
<gene>
    <name evidence="2" type="ORF">BDP55DRAFT_628509</name>
</gene>
<evidence type="ECO:0000256" key="1">
    <source>
        <dbReference type="SAM" id="MobiDB-lite"/>
    </source>
</evidence>
<name>A0AAJ0EZT8_9PEZI</name>
<evidence type="ECO:0000313" key="2">
    <source>
        <dbReference type="EMBL" id="KAK1689981.1"/>
    </source>
</evidence>
<evidence type="ECO:0000313" key="3">
    <source>
        <dbReference type="Proteomes" id="UP001224890"/>
    </source>
</evidence>
<accession>A0AAJ0EZT8</accession>
<dbReference type="AlphaFoldDB" id="A0AAJ0EZT8"/>
<feature type="region of interest" description="Disordered" evidence="1">
    <location>
        <begin position="1"/>
        <end position="56"/>
    </location>
</feature>
<dbReference type="Proteomes" id="UP001224890">
    <property type="component" value="Unassembled WGS sequence"/>
</dbReference>
<comment type="caution">
    <text evidence="2">The sequence shown here is derived from an EMBL/GenBank/DDBJ whole genome shotgun (WGS) entry which is preliminary data.</text>
</comment>
<dbReference type="RefSeq" id="XP_060433676.1">
    <property type="nucleotide sequence ID" value="XM_060571911.1"/>
</dbReference>
<keyword evidence="3" id="KW-1185">Reference proteome</keyword>
<reference evidence="2" key="1">
    <citation type="submission" date="2021-06" db="EMBL/GenBank/DDBJ databases">
        <title>Comparative genomics, transcriptomics and evolutionary studies reveal genomic signatures of adaptation to plant cell wall in hemibiotrophic fungi.</title>
        <authorList>
            <consortium name="DOE Joint Genome Institute"/>
            <person name="Baroncelli R."/>
            <person name="Diaz J.F."/>
            <person name="Benocci T."/>
            <person name="Peng M."/>
            <person name="Battaglia E."/>
            <person name="Haridas S."/>
            <person name="Andreopoulos W."/>
            <person name="Labutti K."/>
            <person name="Pangilinan J."/>
            <person name="Floch G.L."/>
            <person name="Makela M.R."/>
            <person name="Henrissat B."/>
            <person name="Grigoriev I.V."/>
            <person name="Crouch J.A."/>
            <person name="De Vries R.P."/>
            <person name="Sukno S.A."/>
            <person name="Thon M.R."/>
        </authorList>
    </citation>
    <scope>NUCLEOTIDE SEQUENCE</scope>
    <source>
        <strain evidence="2">CBS 193.32</strain>
    </source>
</reference>
<dbReference type="EMBL" id="JAHMHR010000007">
    <property type="protein sequence ID" value="KAK1689981.1"/>
    <property type="molecule type" value="Genomic_DNA"/>
</dbReference>
<proteinExistence type="predicted"/>